<dbReference type="GeneID" id="19268488"/>
<evidence type="ECO:0000313" key="3">
    <source>
        <dbReference type="EMBL" id="ETS85450.1"/>
    </source>
</evidence>
<name>W3XHD8_PESFW</name>
<keyword evidence="2" id="KW-0732">Signal</keyword>
<protein>
    <recommendedName>
        <fullName evidence="5">Apple domain-containing protein</fullName>
    </recommendedName>
</protein>
<feature type="region of interest" description="Disordered" evidence="1">
    <location>
        <begin position="96"/>
        <end position="116"/>
    </location>
</feature>
<feature type="chain" id="PRO_5004834580" description="Apple domain-containing protein" evidence="2">
    <location>
        <begin position="22"/>
        <end position="457"/>
    </location>
</feature>
<dbReference type="InParanoid" id="W3XHD8"/>
<keyword evidence="4" id="KW-1185">Reference proteome</keyword>
<evidence type="ECO:0000313" key="4">
    <source>
        <dbReference type="Proteomes" id="UP000030651"/>
    </source>
</evidence>
<dbReference type="OMA" id="VGTYCGF"/>
<dbReference type="RefSeq" id="XP_007830247.1">
    <property type="nucleotide sequence ID" value="XM_007832056.1"/>
</dbReference>
<dbReference type="EMBL" id="KI912110">
    <property type="protein sequence ID" value="ETS85450.1"/>
    <property type="molecule type" value="Genomic_DNA"/>
</dbReference>
<sequence length="457" mass="47129">MRSLLLLGAASLVASSPASNGINLSIINAAPAPSVTGPSVDDTVETGIYNAAAASSSAVAAVTGVATASASSPEKRAVVEARGFCIFGWCFGGGSSGGGGSSTTQKTTTTTSKATATTATTTSSIVTSLPAITTSAMTTGVVVPSTCTPISWTNTNAFTTDPACPSPYEVGTYCGFINPEDPCAPQPDGYGPPTTNPDTAPAFQANPVYHQLAQSAVTPSGYVQTFKDLNASVNANSYMGLYTLQSYDVAGCAAKCDSTSLCTAFNLYIERDPSFNPDQCSCSGNNVPSFTNFKCTLWGSGVNSAAATNNGQTRSGFSVVIAGSNGYAKTNNTTPVTPPGWTNPKNCSGLHNHPRTCLGEQLFKGVFDVSICATYAATQNAVNVKSGIINTILSWFGYNPGKCNFFNAFMLTQDGIPQGTYCKLFAQQYDPSVGNTIPGWNGGHYLGVESSWSYCSA</sequence>
<dbReference type="OrthoDB" id="271448at2759"/>
<accession>W3XHD8</accession>
<dbReference type="eggNOG" id="ENOG502SMPD">
    <property type="taxonomic scope" value="Eukaryota"/>
</dbReference>
<organism evidence="3 4">
    <name type="scientific">Pestalotiopsis fici (strain W106-1 / CGMCC3.15140)</name>
    <dbReference type="NCBI Taxonomy" id="1229662"/>
    <lineage>
        <taxon>Eukaryota</taxon>
        <taxon>Fungi</taxon>
        <taxon>Dikarya</taxon>
        <taxon>Ascomycota</taxon>
        <taxon>Pezizomycotina</taxon>
        <taxon>Sordariomycetes</taxon>
        <taxon>Xylariomycetidae</taxon>
        <taxon>Amphisphaeriales</taxon>
        <taxon>Sporocadaceae</taxon>
        <taxon>Pestalotiopsis</taxon>
    </lineage>
</organism>
<proteinExistence type="predicted"/>
<evidence type="ECO:0000256" key="1">
    <source>
        <dbReference type="SAM" id="MobiDB-lite"/>
    </source>
</evidence>
<gene>
    <name evidence="3" type="ORF">PFICI_03475</name>
</gene>
<dbReference type="KEGG" id="pfy:PFICI_03475"/>
<evidence type="ECO:0008006" key="5">
    <source>
        <dbReference type="Google" id="ProtNLM"/>
    </source>
</evidence>
<dbReference type="Proteomes" id="UP000030651">
    <property type="component" value="Unassembled WGS sequence"/>
</dbReference>
<dbReference type="HOGENOM" id="CLU_022878_5_0_1"/>
<reference evidence="4" key="1">
    <citation type="journal article" date="2015" name="BMC Genomics">
        <title>Genomic and transcriptomic analysis of the endophytic fungus Pestalotiopsis fici reveals its lifestyle and high potential for synthesis of natural products.</title>
        <authorList>
            <person name="Wang X."/>
            <person name="Zhang X."/>
            <person name="Liu L."/>
            <person name="Xiang M."/>
            <person name="Wang W."/>
            <person name="Sun X."/>
            <person name="Che Y."/>
            <person name="Guo L."/>
            <person name="Liu G."/>
            <person name="Guo L."/>
            <person name="Wang C."/>
            <person name="Yin W.B."/>
            <person name="Stadler M."/>
            <person name="Zhang X."/>
            <person name="Liu X."/>
        </authorList>
    </citation>
    <scope>NUCLEOTIDE SEQUENCE [LARGE SCALE GENOMIC DNA]</scope>
    <source>
        <strain evidence="4">W106-1 / CGMCC3.15140</strain>
    </source>
</reference>
<dbReference type="AlphaFoldDB" id="W3XHD8"/>
<evidence type="ECO:0000256" key="2">
    <source>
        <dbReference type="SAM" id="SignalP"/>
    </source>
</evidence>
<dbReference type="PANTHER" id="PTHR36578">
    <property type="entry name" value="CHROMOSOME 15, WHOLE GENOME SHOTGUN SEQUENCE"/>
    <property type="match status" value="1"/>
</dbReference>
<dbReference type="PANTHER" id="PTHR36578:SF1">
    <property type="entry name" value="APPLE DOMAIN-CONTAINING PROTEIN"/>
    <property type="match status" value="1"/>
</dbReference>
<feature type="signal peptide" evidence="2">
    <location>
        <begin position="1"/>
        <end position="21"/>
    </location>
</feature>
<feature type="compositionally biased region" description="Low complexity" evidence="1">
    <location>
        <begin position="102"/>
        <end position="116"/>
    </location>
</feature>